<evidence type="ECO:0000256" key="2">
    <source>
        <dbReference type="ARBA" id="ARBA00022729"/>
    </source>
</evidence>
<dbReference type="Proteomes" id="UP001499884">
    <property type="component" value="Unassembled WGS sequence"/>
</dbReference>
<evidence type="ECO:0000313" key="11">
    <source>
        <dbReference type="Proteomes" id="UP001499884"/>
    </source>
</evidence>
<evidence type="ECO:0000256" key="6">
    <source>
        <dbReference type="RuleBase" id="RU361168"/>
    </source>
</evidence>
<dbReference type="EC" id="3.2.1.22" evidence="6"/>
<dbReference type="Gene3D" id="3.20.20.70">
    <property type="entry name" value="Aldolase class I"/>
    <property type="match status" value="1"/>
</dbReference>
<dbReference type="CDD" id="cd00063">
    <property type="entry name" value="FN3"/>
    <property type="match status" value="1"/>
</dbReference>
<dbReference type="InterPro" id="IPR017853">
    <property type="entry name" value="GH"/>
</dbReference>
<dbReference type="PROSITE" id="PS51175">
    <property type="entry name" value="CBM6"/>
    <property type="match status" value="1"/>
</dbReference>
<evidence type="ECO:0000256" key="3">
    <source>
        <dbReference type="ARBA" id="ARBA00022801"/>
    </source>
</evidence>
<evidence type="ECO:0000313" key="10">
    <source>
        <dbReference type="EMBL" id="GAA3715075.1"/>
    </source>
</evidence>
<dbReference type="SUPFAM" id="SSF49785">
    <property type="entry name" value="Galactose-binding domain-like"/>
    <property type="match status" value="1"/>
</dbReference>
<evidence type="ECO:0000259" key="8">
    <source>
        <dbReference type="PROSITE" id="PS50853"/>
    </source>
</evidence>
<dbReference type="EMBL" id="BAABEP010000004">
    <property type="protein sequence ID" value="GAA3715075.1"/>
    <property type="molecule type" value="Genomic_DNA"/>
</dbReference>
<feature type="domain" description="CBM6" evidence="9">
    <location>
        <begin position="600"/>
        <end position="722"/>
    </location>
</feature>
<accession>A0ABP7E6R1</accession>
<dbReference type="InterPro" id="IPR013785">
    <property type="entry name" value="Aldolase_TIM"/>
</dbReference>
<name>A0ABP7E6R1_9ACTN</name>
<feature type="domain" description="Fibronectin type-III" evidence="8">
    <location>
        <begin position="504"/>
        <end position="596"/>
    </location>
</feature>
<dbReference type="PROSITE" id="PS50853">
    <property type="entry name" value="FN3"/>
    <property type="match status" value="1"/>
</dbReference>
<dbReference type="SUPFAM" id="SSF51445">
    <property type="entry name" value="(Trans)glycosidases"/>
    <property type="match status" value="1"/>
</dbReference>
<evidence type="ECO:0000256" key="1">
    <source>
        <dbReference type="ARBA" id="ARBA00009743"/>
    </source>
</evidence>
<dbReference type="CDD" id="cd14792">
    <property type="entry name" value="GH27"/>
    <property type="match status" value="1"/>
</dbReference>
<organism evidence="10 11">
    <name type="scientific">Streptomyces tremellae</name>
    <dbReference type="NCBI Taxonomy" id="1124239"/>
    <lineage>
        <taxon>Bacteria</taxon>
        <taxon>Bacillati</taxon>
        <taxon>Actinomycetota</taxon>
        <taxon>Actinomycetes</taxon>
        <taxon>Kitasatosporales</taxon>
        <taxon>Streptomycetaceae</taxon>
        <taxon>Streptomyces</taxon>
    </lineage>
</organism>
<evidence type="ECO:0000256" key="5">
    <source>
        <dbReference type="ARBA" id="ARBA00023326"/>
    </source>
</evidence>
<dbReference type="InterPro" id="IPR003961">
    <property type="entry name" value="FN3_dom"/>
</dbReference>
<dbReference type="InterPro" id="IPR002241">
    <property type="entry name" value="Glyco_hydro_27"/>
</dbReference>
<feature type="region of interest" description="Disordered" evidence="7">
    <location>
        <begin position="1"/>
        <end position="31"/>
    </location>
</feature>
<keyword evidence="6" id="KW-1015">Disulfide bond</keyword>
<sequence length="722" mass="75247">MALRGPYRATPAQAQEGRPADAPRAAPAPGRAGRGWVAALGTLAALALATAGLAAPAAATPAATPQAAAAHRAPDQAGHRAPLAQKPYMGWSSWSLESTNYPGVNPDGAASYLTEAHVLQQAKVLAATFKKHGYDHVNIDAGWSTSFDRYGRPVPDAKRFPHGIAYVDARLHALGLKAGIYQAVGLDPEAYGDGTTPVHGAPGCTTGDIVYPDLRTTNGWDSAYKIDYSRPCAQKYTDSVADLYASWGVDFLKLDGVGPGSFKGGDQYDNRADAAAWRTALDDTGRPVEFTLSWALSHAYADDWKKNSNGWRIDTDVECYCDTLVTWDASVKQRWRDVVQWIPDAGPGHWNNLDSVDVGSGAMDGLTEDERQSYLTLWAVEAAPLYLGDDLTRLDSFGKKLLTNDDVIAIDQAGRPAKPVSQSSEQQTWYARNADGSYTVALFNLGSSAAPATAHWRDLGFDGTADVKDVWSHRDLGAAKGAFGAALPAHGSRLLTVTPRGTAAPTVPTGAHGTSATATSVSLAWDPAVPAKGATIARYDLRDHGRKVAATGAATTSATVSGLAPASAHRYTVTAVDSRGRSSAASTAVPVTTAGPGGPVTYQGEDAVLAGGATASGCAGCAGGKKAGNIGGAATVTFDHVTADRDGTYLVTVAYADGDTSRQGVVTVNGHILQLPFSGTGDNDWDHTQSVTVPMELTAGDNTIAFGNPGDSVADIDQITVQ</sequence>
<comment type="catalytic activity">
    <reaction evidence="6">
        <text>Hydrolysis of terminal, non-reducing alpha-D-galactose residues in alpha-D-galactosides, including galactose oligosaccharides, galactomannans and galactolipids.</text>
        <dbReference type="EC" id="3.2.1.22"/>
    </reaction>
</comment>
<dbReference type="Pfam" id="PF00041">
    <property type="entry name" value="fn3"/>
    <property type="match status" value="1"/>
</dbReference>
<keyword evidence="5" id="KW-0624">Polysaccharide degradation</keyword>
<keyword evidence="3 6" id="KW-0378">Hydrolase</keyword>
<dbReference type="Pfam" id="PF16499">
    <property type="entry name" value="Melibiase_2"/>
    <property type="match status" value="2"/>
</dbReference>
<dbReference type="CDD" id="cd04081">
    <property type="entry name" value="CBM35_galactosidase-like"/>
    <property type="match status" value="1"/>
</dbReference>
<proteinExistence type="inferred from homology"/>
<dbReference type="InterPro" id="IPR041233">
    <property type="entry name" value="Melibiase_C"/>
</dbReference>
<dbReference type="InterPro" id="IPR013780">
    <property type="entry name" value="Glyco_hydro_b"/>
</dbReference>
<keyword evidence="11" id="KW-1185">Reference proteome</keyword>
<dbReference type="InterPro" id="IPR013783">
    <property type="entry name" value="Ig-like_fold"/>
</dbReference>
<protein>
    <recommendedName>
        <fullName evidence="6">Alpha-galactosidase</fullName>
        <ecNumber evidence="6">3.2.1.22</ecNumber>
    </recommendedName>
    <alternativeName>
        <fullName evidence="6">Melibiase</fullName>
    </alternativeName>
</protein>
<evidence type="ECO:0000256" key="4">
    <source>
        <dbReference type="ARBA" id="ARBA00023295"/>
    </source>
</evidence>
<comment type="caution">
    <text evidence="10">The sequence shown here is derived from an EMBL/GenBank/DDBJ whole genome shotgun (WGS) entry which is preliminary data.</text>
</comment>
<dbReference type="SUPFAM" id="SSF51011">
    <property type="entry name" value="Glycosyl hydrolase domain"/>
    <property type="match status" value="1"/>
</dbReference>
<reference evidence="11" key="1">
    <citation type="journal article" date="2019" name="Int. J. Syst. Evol. Microbiol.">
        <title>The Global Catalogue of Microorganisms (GCM) 10K type strain sequencing project: providing services to taxonomists for standard genome sequencing and annotation.</title>
        <authorList>
            <consortium name="The Broad Institute Genomics Platform"/>
            <consortium name="The Broad Institute Genome Sequencing Center for Infectious Disease"/>
            <person name="Wu L."/>
            <person name="Ma J."/>
        </authorList>
    </citation>
    <scope>NUCLEOTIDE SEQUENCE [LARGE SCALE GENOMIC DNA]</scope>
    <source>
        <strain evidence="11">JCM 30846</strain>
    </source>
</reference>
<dbReference type="Gene3D" id="2.60.40.1180">
    <property type="entry name" value="Golgi alpha-mannosidase II"/>
    <property type="match status" value="1"/>
</dbReference>
<dbReference type="Pfam" id="PF17801">
    <property type="entry name" value="Melibiase_C"/>
    <property type="match status" value="1"/>
</dbReference>
<feature type="compositionally biased region" description="Low complexity" evidence="7">
    <location>
        <begin position="20"/>
        <end position="31"/>
    </location>
</feature>
<evidence type="ECO:0000256" key="7">
    <source>
        <dbReference type="SAM" id="MobiDB-lite"/>
    </source>
</evidence>
<dbReference type="SMART" id="SM00060">
    <property type="entry name" value="FN3"/>
    <property type="match status" value="1"/>
</dbReference>
<dbReference type="PANTHER" id="PTHR11452:SF33">
    <property type="entry name" value="ALPHA-GALACTOSIDASE 2"/>
    <property type="match status" value="1"/>
</dbReference>
<dbReference type="InterPro" id="IPR005084">
    <property type="entry name" value="CBM6"/>
</dbReference>
<dbReference type="PRINTS" id="PR00740">
    <property type="entry name" value="GLHYDRLASE27"/>
</dbReference>
<keyword evidence="4 6" id="KW-0326">Glycosidase</keyword>
<dbReference type="InterPro" id="IPR036116">
    <property type="entry name" value="FN3_sf"/>
</dbReference>
<keyword evidence="5" id="KW-0119">Carbohydrate metabolism</keyword>
<dbReference type="PANTHER" id="PTHR11452">
    <property type="entry name" value="ALPHA-GALACTOSIDASE/ALPHA-N-ACETYLGALACTOSAMINIDASE"/>
    <property type="match status" value="1"/>
</dbReference>
<gene>
    <name evidence="10" type="ORF">GCM10023082_11050</name>
</gene>
<dbReference type="InterPro" id="IPR008979">
    <property type="entry name" value="Galactose-bd-like_sf"/>
</dbReference>
<dbReference type="SUPFAM" id="SSF49265">
    <property type="entry name" value="Fibronectin type III"/>
    <property type="match status" value="1"/>
</dbReference>
<dbReference type="Gene3D" id="2.60.120.260">
    <property type="entry name" value="Galactose-binding domain-like"/>
    <property type="match status" value="1"/>
</dbReference>
<dbReference type="Gene3D" id="2.60.40.10">
    <property type="entry name" value="Immunoglobulins"/>
    <property type="match status" value="1"/>
</dbReference>
<evidence type="ECO:0000259" key="9">
    <source>
        <dbReference type="PROSITE" id="PS51175"/>
    </source>
</evidence>
<comment type="similarity">
    <text evidence="1 6">Belongs to the glycosyl hydrolase 27 family.</text>
</comment>
<keyword evidence="2" id="KW-0732">Signal</keyword>